<evidence type="ECO:0000259" key="1">
    <source>
        <dbReference type="PROSITE" id="PS50934"/>
    </source>
</evidence>
<keyword evidence="4" id="KW-1185">Reference proteome</keyword>
<dbReference type="InterPro" id="IPR007526">
    <property type="entry name" value="SWIRM"/>
</dbReference>
<feature type="domain" description="SWIRM" evidence="1">
    <location>
        <begin position="1"/>
        <end position="21"/>
    </location>
</feature>
<dbReference type="AlphaFoldDB" id="A0ABC8RC89"/>
<gene>
    <name evidence="2" type="ORF">ILEXP_LOCUS10262</name>
    <name evidence="3" type="ORF">ILEXP_LOCUS35619</name>
</gene>
<dbReference type="Proteomes" id="UP001642360">
    <property type="component" value="Unassembled WGS sequence"/>
</dbReference>
<dbReference type="PROSITE" id="PS50934">
    <property type="entry name" value="SWIRM"/>
    <property type="match status" value="1"/>
</dbReference>
<proteinExistence type="predicted"/>
<dbReference type="EMBL" id="CAUOFW020001236">
    <property type="protein sequence ID" value="CAK9142580.1"/>
    <property type="molecule type" value="Genomic_DNA"/>
</dbReference>
<reference evidence="2 4" key="1">
    <citation type="submission" date="2024-02" db="EMBL/GenBank/DDBJ databases">
        <authorList>
            <person name="Vignale AGUSTIN F."/>
            <person name="Sosa J E."/>
            <person name="Modenutti C."/>
        </authorList>
    </citation>
    <scope>NUCLEOTIDE SEQUENCE [LARGE SCALE GENOMIC DNA]</scope>
</reference>
<accession>A0ABC8RC89</accession>
<evidence type="ECO:0000313" key="4">
    <source>
        <dbReference type="Proteomes" id="UP001642360"/>
    </source>
</evidence>
<comment type="caution">
    <text evidence="2">The sequence shown here is derived from an EMBL/GenBank/DDBJ whole genome shotgun (WGS) entry which is preliminary data.</text>
</comment>
<evidence type="ECO:0000313" key="2">
    <source>
        <dbReference type="EMBL" id="CAK9142580.1"/>
    </source>
</evidence>
<sequence length="128" mass="14258">MDFLDYWGLINYHPFLQTESAVVGAADADGLAKTDFLVEKLYRFETDLSHTPVVPRTNVATQTVPWGLFPESVVAEESVNSEGPSIDALYSTRYFKVGRKKHGSVSKFIHPPNICLQLRNLVIGSVCK</sequence>
<name>A0ABC8RC89_9AQUA</name>
<organism evidence="2 4">
    <name type="scientific">Ilex paraguariensis</name>
    <name type="common">yerba mate</name>
    <dbReference type="NCBI Taxonomy" id="185542"/>
    <lineage>
        <taxon>Eukaryota</taxon>
        <taxon>Viridiplantae</taxon>
        <taxon>Streptophyta</taxon>
        <taxon>Embryophyta</taxon>
        <taxon>Tracheophyta</taxon>
        <taxon>Spermatophyta</taxon>
        <taxon>Magnoliopsida</taxon>
        <taxon>eudicotyledons</taxon>
        <taxon>Gunneridae</taxon>
        <taxon>Pentapetalae</taxon>
        <taxon>asterids</taxon>
        <taxon>campanulids</taxon>
        <taxon>Aquifoliales</taxon>
        <taxon>Aquifoliaceae</taxon>
        <taxon>Ilex</taxon>
    </lineage>
</organism>
<protein>
    <recommendedName>
        <fullName evidence="1">SWIRM domain-containing protein</fullName>
    </recommendedName>
</protein>
<dbReference type="EMBL" id="CAUOFW020004612">
    <property type="protein sequence ID" value="CAK9166397.1"/>
    <property type="molecule type" value="Genomic_DNA"/>
</dbReference>
<evidence type="ECO:0000313" key="3">
    <source>
        <dbReference type="EMBL" id="CAK9166397.1"/>
    </source>
</evidence>